<evidence type="ECO:0000256" key="2">
    <source>
        <dbReference type="SAM" id="MobiDB-lite"/>
    </source>
</evidence>
<dbReference type="PANTHER" id="PTHR16487">
    <property type="entry name" value="PPP4R2-RELATED PROTEIN"/>
    <property type="match status" value="1"/>
</dbReference>
<dbReference type="GO" id="GO:0005634">
    <property type="term" value="C:nucleus"/>
    <property type="evidence" value="ECO:0007669"/>
    <property type="project" value="TreeGrafter"/>
</dbReference>
<organism evidence="3 4">
    <name type="scientific">Plasmodiophora brassicae</name>
    <name type="common">Clubroot disease agent</name>
    <dbReference type="NCBI Taxonomy" id="37360"/>
    <lineage>
        <taxon>Eukaryota</taxon>
        <taxon>Sar</taxon>
        <taxon>Rhizaria</taxon>
        <taxon>Endomyxa</taxon>
        <taxon>Phytomyxea</taxon>
        <taxon>Plasmodiophorida</taxon>
        <taxon>Plasmodiophoridae</taxon>
        <taxon>Plasmodiophora</taxon>
    </lineage>
</organism>
<accession>A0A3P3YDQ6</accession>
<sequence length="431" mass="47854">MVVPGDDRDGPAEQQTTSQQQGTAVDAETMALLQALASRRESPGPITSLDPALVRVLQTVGRTGDALVDWPLLRSLIIEAFKLAVHQYEESATSAPPALIDGVPPEQFCNRIISSIDQFESAPWTLQRMCELLSNPRQYWSTGDKFVYAFSKVVLGIRSNQQRFRLGSWGSNDEGELAYIRWPSEPDMATVNAVKPDIDLIGDPMDTVEPYSREMAYATVRPSAHRSGEATTGMGRPVEDAVRSHDDDAACDENGNNSPDPKGSLRKTAPDPGGDRWLKCPAAREAGAALYQDLGGSEPLLFWVTVGVGYIPSRRQRQLDPTGIQKAKRQSRRERADMLDPHWRHRFQGQPSMQQRQPRQLMRGQAGTLPCNVSGRFYYAFGKDRQAGKVGASSNAKVTRGPVHRKCEVKNRAQNPLEWTLCNYTSIYRPM</sequence>
<feature type="region of interest" description="Disordered" evidence="2">
    <location>
        <begin position="1"/>
        <end position="25"/>
    </location>
</feature>
<keyword evidence="3" id="KW-0496">Mitochondrion</keyword>
<gene>
    <name evidence="3" type="ORF">PLBR_LOCUS5513</name>
</gene>
<feature type="compositionally biased region" description="Basic and acidic residues" evidence="2">
    <location>
        <begin position="1"/>
        <end position="11"/>
    </location>
</feature>
<dbReference type="GO" id="GO:0005737">
    <property type="term" value="C:cytoplasm"/>
    <property type="evidence" value="ECO:0007669"/>
    <property type="project" value="TreeGrafter"/>
</dbReference>
<protein>
    <submittedName>
        <fullName evidence="3">Uncharacterized protein</fullName>
    </submittedName>
</protein>
<dbReference type="PANTHER" id="PTHR16487:SF0">
    <property type="entry name" value="PROTEIN PHOSPHATASE 4 REGULATORY SUBUNIT 2-RELATED"/>
    <property type="match status" value="1"/>
</dbReference>
<dbReference type="EMBL" id="OVEO01000009">
    <property type="protein sequence ID" value="SPQ98298.1"/>
    <property type="molecule type" value="Genomic_DNA"/>
</dbReference>
<reference evidence="3 4" key="1">
    <citation type="submission" date="2018-03" db="EMBL/GenBank/DDBJ databases">
        <authorList>
            <person name="Fogelqvist J."/>
        </authorList>
    </citation>
    <scope>NUCLEOTIDE SEQUENCE [LARGE SCALE GENOMIC DNA]</scope>
</reference>
<evidence type="ECO:0000313" key="3">
    <source>
        <dbReference type="EMBL" id="SPQ98298.1"/>
    </source>
</evidence>
<dbReference type="GO" id="GO:0019888">
    <property type="term" value="F:protein phosphatase regulator activity"/>
    <property type="evidence" value="ECO:0007669"/>
    <property type="project" value="InterPro"/>
</dbReference>
<feature type="compositionally biased region" description="Polar residues" evidence="2">
    <location>
        <begin position="13"/>
        <end position="23"/>
    </location>
</feature>
<dbReference type="AlphaFoldDB" id="A0A3P3YDQ6"/>
<dbReference type="Pfam" id="PF09184">
    <property type="entry name" value="PPP4R2"/>
    <property type="match status" value="1"/>
</dbReference>
<feature type="compositionally biased region" description="Basic and acidic residues" evidence="2">
    <location>
        <begin position="237"/>
        <end position="248"/>
    </location>
</feature>
<name>A0A3P3YDQ6_PLABS</name>
<dbReference type="Proteomes" id="UP000290189">
    <property type="component" value="Unassembled WGS sequence"/>
</dbReference>
<comment type="similarity">
    <text evidence="1">Belongs to the PPP4R2 family.</text>
</comment>
<evidence type="ECO:0000313" key="4">
    <source>
        <dbReference type="Proteomes" id="UP000290189"/>
    </source>
</evidence>
<proteinExistence type="inferred from homology"/>
<dbReference type="GO" id="GO:0030289">
    <property type="term" value="C:protein phosphatase 4 complex"/>
    <property type="evidence" value="ECO:0007669"/>
    <property type="project" value="InterPro"/>
</dbReference>
<feature type="region of interest" description="Disordered" evidence="2">
    <location>
        <begin position="220"/>
        <end position="276"/>
    </location>
</feature>
<evidence type="ECO:0000256" key="1">
    <source>
        <dbReference type="ARBA" id="ARBA00009207"/>
    </source>
</evidence>
<geneLocation type="mitochondrion" evidence="3"/>
<dbReference type="InterPro" id="IPR015267">
    <property type="entry name" value="PPP4R2"/>
</dbReference>